<dbReference type="Gene3D" id="3.10.129.10">
    <property type="entry name" value="Hotdog Thioesterase"/>
    <property type="match status" value="1"/>
</dbReference>
<keyword evidence="3" id="KW-1185">Reference proteome</keyword>
<dbReference type="Proteomes" id="UP000289200">
    <property type="component" value="Unassembled WGS sequence"/>
</dbReference>
<proteinExistence type="predicted"/>
<dbReference type="InterPro" id="IPR002539">
    <property type="entry name" value="MaoC-like_dom"/>
</dbReference>
<name>A0A327KFI0_9BRAD</name>
<dbReference type="AlphaFoldDB" id="A0A327KFI0"/>
<dbReference type="Pfam" id="PF01575">
    <property type="entry name" value="MaoC_dehydratas"/>
    <property type="match status" value="1"/>
</dbReference>
<accession>A0A327KFI0</accession>
<dbReference type="EMBL" id="UWOC01000196">
    <property type="protein sequence ID" value="VCU11345.1"/>
    <property type="molecule type" value="Genomic_DNA"/>
</dbReference>
<feature type="domain" description="MaoC-like" evidence="1">
    <location>
        <begin position="28"/>
        <end position="124"/>
    </location>
</feature>
<sequence>MSHPDFATPIDDRHFEDYVPGIVAEYGPVAVTEAEIVEFAQRYDPQRIHTDPAWAAAEGPFGGLIASGFLTMSLASRLYMENYLSKVASLASPGLDELRWQKPVRPGDSLRIRVRVLEARRSRSKPDRGLVHTGIEAFNQDGDMVMSFRAMNLIRCRTPAP</sequence>
<organism evidence="2 3">
    <name type="scientific">Rhodoplanes serenus</name>
    <dbReference type="NCBI Taxonomy" id="200615"/>
    <lineage>
        <taxon>Bacteria</taxon>
        <taxon>Pseudomonadati</taxon>
        <taxon>Pseudomonadota</taxon>
        <taxon>Alphaproteobacteria</taxon>
        <taxon>Hyphomicrobiales</taxon>
        <taxon>Nitrobacteraceae</taxon>
        <taxon>Rhodoplanes</taxon>
    </lineage>
</organism>
<evidence type="ECO:0000313" key="3">
    <source>
        <dbReference type="Proteomes" id="UP000289200"/>
    </source>
</evidence>
<dbReference type="SUPFAM" id="SSF54637">
    <property type="entry name" value="Thioesterase/thiol ester dehydrase-isomerase"/>
    <property type="match status" value="1"/>
</dbReference>
<gene>
    <name evidence="2" type="primary">paaZ_3</name>
    <name evidence="2" type="ORF">RHODGE_RHODGE_04556</name>
</gene>
<dbReference type="CDD" id="cd03454">
    <property type="entry name" value="YdeM"/>
    <property type="match status" value="1"/>
</dbReference>
<dbReference type="RefSeq" id="WP_111383467.1">
    <property type="nucleotide sequence ID" value="NZ_NPEW01000006.1"/>
</dbReference>
<evidence type="ECO:0000313" key="2">
    <source>
        <dbReference type="EMBL" id="VCU11345.1"/>
    </source>
</evidence>
<protein>
    <submittedName>
        <fullName evidence="2">Bifunctional protein PaaZ</fullName>
    </submittedName>
</protein>
<comment type="caution">
    <text evidence="2">The sequence shown here is derived from an EMBL/GenBank/DDBJ whole genome shotgun (WGS) entry which is preliminary data.</text>
</comment>
<dbReference type="PANTHER" id="PTHR43664:SF1">
    <property type="entry name" value="BETA-METHYLMALYL-COA DEHYDRATASE"/>
    <property type="match status" value="1"/>
</dbReference>
<dbReference type="PANTHER" id="PTHR43664">
    <property type="entry name" value="MONOAMINE OXIDASE-RELATED"/>
    <property type="match status" value="1"/>
</dbReference>
<evidence type="ECO:0000259" key="1">
    <source>
        <dbReference type="Pfam" id="PF01575"/>
    </source>
</evidence>
<reference evidence="3" key="1">
    <citation type="submission" date="2018-10" db="EMBL/GenBank/DDBJ databases">
        <authorList>
            <person name="Peiro R."/>
            <person name="Begona"/>
            <person name="Cbmso G."/>
            <person name="Lopez M."/>
            <person name="Gonzalez S."/>
            <person name="Sacristan E."/>
            <person name="Castillo E."/>
        </authorList>
    </citation>
    <scope>NUCLEOTIDE SEQUENCE [LARGE SCALE GENOMIC DNA]</scope>
</reference>
<dbReference type="InterPro" id="IPR052342">
    <property type="entry name" value="MCH/BMMD"/>
</dbReference>
<dbReference type="OrthoDB" id="9797938at2"/>
<dbReference type="InterPro" id="IPR029069">
    <property type="entry name" value="HotDog_dom_sf"/>
</dbReference>